<comment type="caution">
    <text evidence="2">The sequence shown here is derived from an EMBL/GenBank/DDBJ whole genome shotgun (WGS) entry which is preliminary data.</text>
</comment>
<keyword evidence="1" id="KW-1133">Transmembrane helix</keyword>
<name>A0A9P7UYY5_9AGAR</name>
<sequence>MLSHRDHLPTRSHHKRAIPDSCLKGGFYKSPSASSVYTLSSAPEALNNAQLPVSWDPACIPTIPTQKQDLCDIYLFNPTAAQARIHYWTNVPFSAGSANLTLSPDWWGKASSISLQLSVVPHGDLPFLSTLPAAPYFKVNYDSSKPPTTLASDSSDSTDYSGAAQKKAAAEKSLSKGKIAVGVLIPLLCIALGIFAYIKWQRRKGKKERQVWTEKVDQRMSVVSQDWKSMSVGGAQAAIRASMAGSAFNVNDGGVGVRRSVVVGQGERQSAFSFGNIRPASSVYAPENNTAGIGANHGGYAIEVGPDGAPVMSEILPSGLSSSSNAKSPGVGLRSSAYSNAQVAQRVSRVSFADTVNTRPSGETRRSIYSTYERKSRAFHQGHVPPVPTHLNTSTATLGHFDEESDNQATFMSPTQAAGARSLSLEDIDKRVSQRVDGYDDGDMEPALNMIRAQAAETEAQYAAMPSLPTPTHHANTTFAFGGLASDDPTLFTASPVTAAFPVPSAPFNAYSPTSATQSQLPITPIAPVQAQFMTPDDMLRAYAERAKSPPVGMNRATPSPALGGNGRSRILDMGGLGGVPSVPMIDVKVTPAGNGVISPTRGAYGVYEDYLGGIAK</sequence>
<dbReference type="OrthoDB" id="3363836at2759"/>
<proteinExistence type="predicted"/>
<dbReference type="RefSeq" id="XP_043013693.1">
    <property type="nucleotide sequence ID" value="XM_043149091.1"/>
</dbReference>
<dbReference type="KEGG" id="more:E1B28_004594"/>
<dbReference type="GeneID" id="66073670"/>
<feature type="transmembrane region" description="Helical" evidence="1">
    <location>
        <begin position="179"/>
        <end position="200"/>
    </location>
</feature>
<keyword evidence="1" id="KW-0812">Transmembrane</keyword>
<dbReference type="Proteomes" id="UP001049176">
    <property type="component" value="Chromosome 2"/>
</dbReference>
<dbReference type="EMBL" id="CM032182">
    <property type="protein sequence ID" value="KAG7097223.1"/>
    <property type="molecule type" value="Genomic_DNA"/>
</dbReference>
<accession>A0A9P7UYY5</accession>
<protein>
    <submittedName>
        <fullName evidence="2">Uncharacterized protein</fullName>
    </submittedName>
</protein>
<evidence type="ECO:0000313" key="3">
    <source>
        <dbReference type="Proteomes" id="UP001049176"/>
    </source>
</evidence>
<dbReference type="AlphaFoldDB" id="A0A9P7UYY5"/>
<evidence type="ECO:0000256" key="1">
    <source>
        <dbReference type="SAM" id="Phobius"/>
    </source>
</evidence>
<keyword evidence="1" id="KW-0472">Membrane</keyword>
<reference evidence="2" key="1">
    <citation type="journal article" date="2021" name="Genome Biol. Evol.">
        <title>The assembled and annotated genome of the fairy-ring fungus Marasmius oreades.</title>
        <authorList>
            <person name="Hiltunen M."/>
            <person name="Ament-Velasquez S.L."/>
            <person name="Johannesson H."/>
        </authorList>
    </citation>
    <scope>NUCLEOTIDE SEQUENCE</scope>
    <source>
        <strain evidence="2">03SP1</strain>
    </source>
</reference>
<organism evidence="2 3">
    <name type="scientific">Marasmius oreades</name>
    <name type="common">fairy-ring Marasmius</name>
    <dbReference type="NCBI Taxonomy" id="181124"/>
    <lineage>
        <taxon>Eukaryota</taxon>
        <taxon>Fungi</taxon>
        <taxon>Dikarya</taxon>
        <taxon>Basidiomycota</taxon>
        <taxon>Agaricomycotina</taxon>
        <taxon>Agaricomycetes</taxon>
        <taxon>Agaricomycetidae</taxon>
        <taxon>Agaricales</taxon>
        <taxon>Marasmiineae</taxon>
        <taxon>Marasmiaceae</taxon>
        <taxon>Marasmius</taxon>
    </lineage>
</organism>
<keyword evidence="3" id="KW-1185">Reference proteome</keyword>
<evidence type="ECO:0000313" key="2">
    <source>
        <dbReference type="EMBL" id="KAG7097223.1"/>
    </source>
</evidence>
<gene>
    <name evidence="2" type="ORF">E1B28_004594</name>
</gene>